<dbReference type="PANTHER" id="PTHR42941">
    <property type="entry name" value="SLL1037 PROTEIN"/>
    <property type="match status" value="1"/>
</dbReference>
<dbReference type="PROSITE" id="PS51318">
    <property type="entry name" value="TAT"/>
    <property type="match status" value="1"/>
</dbReference>
<evidence type="ECO:0000313" key="4">
    <source>
        <dbReference type="Proteomes" id="UP000655366"/>
    </source>
</evidence>
<proteinExistence type="predicted"/>
<dbReference type="Gene3D" id="3.40.190.10">
    <property type="entry name" value="Periplasmic binding protein-like II"/>
    <property type="match status" value="2"/>
</dbReference>
<dbReference type="AlphaFoldDB" id="A0A931CR64"/>
<comment type="caution">
    <text evidence="3">The sequence shown here is derived from an EMBL/GenBank/DDBJ whole genome shotgun (WGS) entry which is preliminary data.</text>
</comment>
<feature type="region of interest" description="Disordered" evidence="1">
    <location>
        <begin position="177"/>
        <end position="196"/>
    </location>
</feature>
<dbReference type="RefSeq" id="WP_196396918.1">
    <property type="nucleotide sequence ID" value="NZ_JADNYM010000013.1"/>
</dbReference>
<dbReference type="NCBIfam" id="TIGR02122">
    <property type="entry name" value="TRAP_TAXI"/>
    <property type="match status" value="1"/>
</dbReference>
<keyword evidence="2" id="KW-0732">Signal</keyword>
<evidence type="ECO:0000313" key="3">
    <source>
        <dbReference type="EMBL" id="MBG0739969.1"/>
    </source>
</evidence>
<sequence>MTDVAAARALLPRRTALKAALAAGLGGVLLPVLTACTAADRPGAVTVAGGEPGGFYLEFSTLLAQSLQRHGVAGKASALKTGGSLDNLEYLLAGRATFAVALADAAAQRLAVTNAFGVEIAALGKVYENYVHCVVRKNSGIRDFTELAGRKVAIGEPGSGTSLTTARLIEAAGLSASSPGSVTATTNTDTSDTDTADTQKTIGVLNLGLNDGLAALQRGSVDALFWSGGVPTAAIAAANEEIELGFLDLSAMIPAMRTRYGAFYDRVLIPGSSYKGTPPVWTVGVANLLLCRSSLDDRTVKRTVDLLVEHAQELIPRSSLGVQFLSPESLVNTAGLPLHPAAQAAYKALHG</sequence>
<dbReference type="SUPFAM" id="SSF53850">
    <property type="entry name" value="Periplasmic binding protein-like II"/>
    <property type="match status" value="1"/>
</dbReference>
<dbReference type="PANTHER" id="PTHR42941:SF1">
    <property type="entry name" value="SLL1037 PROTEIN"/>
    <property type="match status" value="1"/>
</dbReference>
<keyword evidence="4" id="KW-1185">Reference proteome</keyword>
<evidence type="ECO:0000256" key="1">
    <source>
        <dbReference type="SAM" id="MobiDB-lite"/>
    </source>
</evidence>
<name>A0A931CR64_9MICC</name>
<dbReference type="EMBL" id="JADNYM010000013">
    <property type="protein sequence ID" value="MBG0739969.1"/>
    <property type="molecule type" value="Genomic_DNA"/>
</dbReference>
<reference evidence="3 4" key="1">
    <citation type="submission" date="2020-11" db="EMBL/GenBank/DDBJ databases">
        <title>Arthrobacter antarcticus sp. nov., isolated from Antarctic Soil.</title>
        <authorList>
            <person name="Li J."/>
        </authorList>
    </citation>
    <scope>NUCLEOTIDE SEQUENCE [LARGE SCALE GENOMIC DNA]</scope>
    <source>
        <strain evidence="3 4">Z1-20</strain>
    </source>
</reference>
<feature type="chain" id="PRO_5039458530" evidence="2">
    <location>
        <begin position="35"/>
        <end position="351"/>
    </location>
</feature>
<gene>
    <name evidence="3" type="ORF">IV500_11285</name>
</gene>
<dbReference type="Proteomes" id="UP000655366">
    <property type="component" value="Unassembled WGS sequence"/>
</dbReference>
<feature type="signal peptide" evidence="2">
    <location>
        <begin position="1"/>
        <end position="34"/>
    </location>
</feature>
<accession>A0A931CR64</accession>
<organism evidence="3 4">
    <name type="scientific">Arthrobacter terrae</name>
    <dbReference type="NCBI Taxonomy" id="2935737"/>
    <lineage>
        <taxon>Bacteria</taxon>
        <taxon>Bacillati</taxon>
        <taxon>Actinomycetota</taxon>
        <taxon>Actinomycetes</taxon>
        <taxon>Micrococcales</taxon>
        <taxon>Micrococcaceae</taxon>
        <taxon>Arthrobacter</taxon>
    </lineage>
</organism>
<dbReference type="InterPro" id="IPR006311">
    <property type="entry name" value="TAT_signal"/>
</dbReference>
<dbReference type="Pfam" id="PF16868">
    <property type="entry name" value="NMT1_3"/>
    <property type="match status" value="1"/>
</dbReference>
<protein>
    <submittedName>
        <fullName evidence="3">TAXI family TRAP transporter solute-binding subunit</fullName>
    </submittedName>
</protein>
<evidence type="ECO:0000256" key="2">
    <source>
        <dbReference type="SAM" id="SignalP"/>
    </source>
</evidence>
<dbReference type="InterPro" id="IPR011852">
    <property type="entry name" value="TRAP_TAXI"/>
</dbReference>